<keyword evidence="3" id="KW-1185">Reference proteome</keyword>
<protein>
    <recommendedName>
        <fullName evidence="4">DUF4145 domain-containing protein</fullName>
    </recommendedName>
</protein>
<organism evidence="2 3">
    <name type="scientific">Flavobacterium polysaccharolyticum</name>
    <dbReference type="NCBI Taxonomy" id="3133148"/>
    <lineage>
        <taxon>Bacteria</taxon>
        <taxon>Pseudomonadati</taxon>
        <taxon>Bacteroidota</taxon>
        <taxon>Flavobacteriia</taxon>
        <taxon>Flavobacteriales</taxon>
        <taxon>Flavobacteriaceae</taxon>
        <taxon>Flavobacterium</taxon>
    </lineage>
</organism>
<gene>
    <name evidence="2" type="ORF">WFZ86_10885</name>
</gene>
<dbReference type="EMBL" id="JBCGDP010000009">
    <property type="protein sequence ID" value="MEM0577003.1"/>
    <property type="molecule type" value="Genomic_DNA"/>
</dbReference>
<evidence type="ECO:0000256" key="1">
    <source>
        <dbReference type="SAM" id="Coils"/>
    </source>
</evidence>
<evidence type="ECO:0000313" key="3">
    <source>
        <dbReference type="Proteomes" id="UP001468798"/>
    </source>
</evidence>
<evidence type="ECO:0008006" key="4">
    <source>
        <dbReference type="Google" id="ProtNLM"/>
    </source>
</evidence>
<keyword evidence="1" id="KW-0175">Coiled coil</keyword>
<feature type="coiled-coil region" evidence="1">
    <location>
        <begin position="160"/>
        <end position="187"/>
    </location>
</feature>
<evidence type="ECO:0000313" key="2">
    <source>
        <dbReference type="EMBL" id="MEM0577003.1"/>
    </source>
</evidence>
<dbReference type="Proteomes" id="UP001468798">
    <property type="component" value="Unassembled WGS sequence"/>
</dbReference>
<proteinExistence type="predicted"/>
<comment type="caution">
    <text evidence="2">The sequence shown here is derived from an EMBL/GenBank/DDBJ whole genome shotgun (WGS) entry which is preliminary data.</text>
</comment>
<sequence>MKWFEADTRWELFGVKSLEDFINNYVVTGKFHNAVPKDIVTAFETVSYLMVHSYYHWPMMDEAMTKALLVMEMAVKLKAKKDNIALETPPNKSGKTFQKKLVTLIDEVCDVNHLDFLKLDFNRARNLRNSRMHPEQHSYMGALGKPAGNMMLFMNIINFLFLEKAAIEKLKVRRQELKEELQLFQNGNFVLEYNNTKILIDIVHFHKYVKFNDKELLMLLVNPVLNNAYQYITEQKFNDPIVIALQEFKINGLTLEGKDLNGGNVKIETTYNEENMLKFLKYNEELKKVSDHDISVYNTFCSGKALWEMEQLIYENCWGCK</sequence>
<name>A0ABU9NNU6_9FLAO</name>
<reference evidence="2 3" key="1">
    <citation type="submission" date="2024-03" db="EMBL/GenBank/DDBJ databases">
        <title>Two novel species of the genus Flavobacterium exhibiting potentially degradation of complex polysaccharides.</title>
        <authorList>
            <person name="Lian X."/>
        </authorList>
    </citation>
    <scope>NUCLEOTIDE SEQUENCE [LARGE SCALE GENOMIC DNA]</scope>
    <source>
        <strain evidence="2 3">N6</strain>
    </source>
</reference>
<dbReference type="RefSeq" id="WP_342691933.1">
    <property type="nucleotide sequence ID" value="NZ_JBCGDP010000009.1"/>
</dbReference>
<accession>A0ABU9NNU6</accession>